<dbReference type="PANTHER" id="PTHR35807">
    <property type="entry name" value="TRANSCRIPTIONAL REGULATOR REDD-RELATED"/>
    <property type="match status" value="1"/>
</dbReference>
<evidence type="ECO:0000313" key="2">
    <source>
        <dbReference type="Proteomes" id="UP000199659"/>
    </source>
</evidence>
<dbReference type="InterPro" id="IPR011990">
    <property type="entry name" value="TPR-like_helical_dom_sf"/>
</dbReference>
<organism evidence="1 2">
    <name type="scientific">Anaeromicropila populeti</name>
    <dbReference type="NCBI Taxonomy" id="37658"/>
    <lineage>
        <taxon>Bacteria</taxon>
        <taxon>Bacillati</taxon>
        <taxon>Bacillota</taxon>
        <taxon>Clostridia</taxon>
        <taxon>Lachnospirales</taxon>
        <taxon>Lachnospiraceae</taxon>
        <taxon>Anaeromicropila</taxon>
    </lineage>
</organism>
<proteinExistence type="predicted"/>
<evidence type="ECO:0000313" key="1">
    <source>
        <dbReference type="EMBL" id="SFR68009.1"/>
    </source>
</evidence>
<name>A0A1I6IMZ0_9FIRM</name>
<protein>
    <recommendedName>
        <fullName evidence="3">DNA-binding transcriptional activator of the SARP family</fullName>
    </recommendedName>
</protein>
<dbReference type="AlphaFoldDB" id="A0A1I6IMZ0"/>
<dbReference type="Proteomes" id="UP000199659">
    <property type="component" value="Unassembled WGS sequence"/>
</dbReference>
<dbReference type="OrthoDB" id="142950at2"/>
<keyword evidence="2" id="KW-1185">Reference proteome</keyword>
<dbReference type="Gene3D" id="1.25.40.10">
    <property type="entry name" value="Tetratricopeptide repeat domain"/>
    <property type="match status" value="1"/>
</dbReference>
<evidence type="ECO:0008006" key="3">
    <source>
        <dbReference type="Google" id="ProtNLM"/>
    </source>
</evidence>
<reference evidence="1 2" key="1">
    <citation type="submission" date="2016-10" db="EMBL/GenBank/DDBJ databases">
        <authorList>
            <person name="de Groot N.N."/>
        </authorList>
    </citation>
    <scope>NUCLEOTIDE SEQUENCE [LARGE SCALE GENOMIC DNA]</scope>
    <source>
        <strain evidence="1 2">743A</strain>
    </source>
</reference>
<dbReference type="STRING" id="37658.SAMN05661086_00915"/>
<dbReference type="InterPro" id="IPR051677">
    <property type="entry name" value="AfsR-DnrI-RedD_regulator"/>
</dbReference>
<dbReference type="RefSeq" id="WP_092559524.1">
    <property type="nucleotide sequence ID" value="NZ_FOYZ01000003.1"/>
</dbReference>
<dbReference type="EMBL" id="FOYZ01000003">
    <property type="protein sequence ID" value="SFR68009.1"/>
    <property type="molecule type" value="Genomic_DNA"/>
</dbReference>
<sequence length="163" mass="19491">MYQNQNFISITNKKAEELLAFLAWENGPVKKIKAAETLWPDSSIEKARDSLYKVCRYLSSLQKNDISIPFTQYREELYLDLSQVECDFLIFESLCKENNCIAQWEEAVKLYHGPFLFDHYYEWTEQAEAYYDIRYLELIQRLADYYQKQGNAKLVSFYKNKLL</sequence>
<accession>A0A1I6IMZ0</accession>
<gene>
    <name evidence="1" type="ORF">SAMN05661086_00915</name>
</gene>